<dbReference type="PANTHER" id="PTHR43031">
    <property type="entry name" value="FAD-DEPENDENT OXIDOREDUCTASE"/>
    <property type="match status" value="1"/>
</dbReference>
<feature type="domain" description="Rhodanese" evidence="1">
    <location>
        <begin position="108"/>
        <end position="192"/>
    </location>
</feature>
<dbReference type="EMBL" id="VBSP01000041">
    <property type="protein sequence ID" value="TLQ39979.1"/>
    <property type="molecule type" value="Genomic_DNA"/>
</dbReference>
<evidence type="ECO:0000259" key="1">
    <source>
        <dbReference type="PROSITE" id="PS50206"/>
    </source>
</evidence>
<dbReference type="InterPro" id="IPR001763">
    <property type="entry name" value="Rhodanese-like_dom"/>
</dbReference>
<accession>A0A5R9DY21</accession>
<dbReference type="PROSITE" id="PS50206">
    <property type="entry name" value="RHODANESE_3"/>
    <property type="match status" value="1"/>
</dbReference>
<name>A0A5R9DY21_9LACT</name>
<dbReference type="InterPro" id="IPR050229">
    <property type="entry name" value="GlpE_sulfurtransferase"/>
</dbReference>
<organism evidence="2 3">
    <name type="scientific">Ruoffia tabacinasalis</name>
    <dbReference type="NCBI Taxonomy" id="87458"/>
    <lineage>
        <taxon>Bacteria</taxon>
        <taxon>Bacillati</taxon>
        <taxon>Bacillota</taxon>
        <taxon>Bacilli</taxon>
        <taxon>Lactobacillales</taxon>
        <taxon>Aerococcaceae</taxon>
        <taxon>Ruoffia</taxon>
    </lineage>
</organism>
<dbReference type="SUPFAM" id="SSF52821">
    <property type="entry name" value="Rhodanese/Cell cycle control phosphatase"/>
    <property type="match status" value="2"/>
</dbReference>
<dbReference type="CDD" id="cd00158">
    <property type="entry name" value="RHOD"/>
    <property type="match status" value="1"/>
</dbReference>
<sequence length="192" mass="21632">MKKLNYKHINNQQLIDVRGQLDYQAGHGPKTLNLNPSNFKKYASSFIASDQAIIFIINEESKDFIDELELLSQEVGFIDVQGDILAHDIPIESRQQIKSINVHDFLAVEDDYILLDLRHPDEITRLAPEENLINIPLEDLPSTYQKLDKDQKIYTLCGSGNRATAAASFLANKGYKPVVIEGGMKAVQEAVY</sequence>
<dbReference type="InterPro" id="IPR036873">
    <property type="entry name" value="Rhodanese-like_dom_sf"/>
</dbReference>
<evidence type="ECO:0000313" key="3">
    <source>
        <dbReference type="Proteomes" id="UP000306420"/>
    </source>
</evidence>
<comment type="caution">
    <text evidence="2">The sequence shown here is derived from an EMBL/GenBank/DDBJ whole genome shotgun (WGS) entry which is preliminary data.</text>
</comment>
<dbReference type="Proteomes" id="UP000306420">
    <property type="component" value="Unassembled WGS sequence"/>
</dbReference>
<dbReference type="RefSeq" id="WP_138405191.1">
    <property type="nucleotide sequence ID" value="NZ_VBSP01000041.1"/>
</dbReference>
<dbReference type="Gene3D" id="3.40.250.10">
    <property type="entry name" value="Rhodanese-like domain"/>
    <property type="match status" value="2"/>
</dbReference>
<dbReference type="PANTHER" id="PTHR43031:SF1">
    <property type="entry name" value="PYRIDINE NUCLEOTIDE-DISULPHIDE OXIDOREDUCTASE"/>
    <property type="match status" value="1"/>
</dbReference>
<dbReference type="AlphaFoldDB" id="A0A5R9DY21"/>
<dbReference type="OrthoDB" id="9800872at2"/>
<dbReference type="SMART" id="SM00450">
    <property type="entry name" value="RHOD"/>
    <property type="match status" value="1"/>
</dbReference>
<reference evidence="2 3" key="1">
    <citation type="submission" date="2019-05" db="EMBL/GenBank/DDBJ databases">
        <title>The metagenome of a microbial culture collection derived from dairy environment covers the genomic content of the human microbiome.</title>
        <authorList>
            <person name="Roder T."/>
            <person name="Wuthrich D."/>
            <person name="Sattari Z."/>
            <person name="Von Ah U."/>
            <person name="Bar C."/>
            <person name="Ronchi F."/>
            <person name="Macpherson A.J."/>
            <person name="Ganal-Vonarburg S.C."/>
            <person name="Bruggmann R."/>
            <person name="Vergeres G."/>
        </authorList>
    </citation>
    <scope>NUCLEOTIDE SEQUENCE [LARGE SCALE GENOMIC DNA]</scope>
    <source>
        <strain evidence="2 3">FAM 24227</strain>
    </source>
</reference>
<evidence type="ECO:0000313" key="2">
    <source>
        <dbReference type="EMBL" id="TLQ39979.1"/>
    </source>
</evidence>
<proteinExistence type="predicted"/>
<dbReference type="Pfam" id="PF00581">
    <property type="entry name" value="Rhodanese"/>
    <property type="match status" value="1"/>
</dbReference>
<protein>
    <submittedName>
        <fullName evidence="2">Rhodanese-like domain-containing protein</fullName>
    </submittedName>
</protein>
<gene>
    <name evidence="2" type="ORF">FEZ33_09720</name>
</gene>